<dbReference type="SMART" id="SM00248">
    <property type="entry name" value="ANK"/>
    <property type="match status" value="11"/>
</dbReference>
<dbReference type="InterPro" id="IPR056884">
    <property type="entry name" value="NPHP3-like_N"/>
</dbReference>
<feature type="repeat" description="ANK" evidence="3">
    <location>
        <begin position="906"/>
        <end position="939"/>
    </location>
</feature>
<feature type="repeat" description="ANK" evidence="3">
    <location>
        <begin position="997"/>
        <end position="1029"/>
    </location>
</feature>
<feature type="repeat" description="ANK" evidence="3">
    <location>
        <begin position="839"/>
        <end position="871"/>
    </location>
</feature>
<feature type="repeat" description="ANK" evidence="3">
    <location>
        <begin position="614"/>
        <end position="646"/>
    </location>
</feature>
<dbReference type="Pfam" id="PF12796">
    <property type="entry name" value="Ank_2"/>
    <property type="match status" value="2"/>
</dbReference>
<dbReference type="InterPro" id="IPR051165">
    <property type="entry name" value="Multifunctional_ANK_Repeat"/>
</dbReference>
<dbReference type="PANTHER" id="PTHR24123">
    <property type="entry name" value="ANKYRIN REPEAT-CONTAINING"/>
    <property type="match status" value="1"/>
</dbReference>
<proteinExistence type="predicted"/>
<comment type="caution">
    <text evidence="6">The sequence shown here is derived from an EMBL/GenBank/DDBJ whole genome shotgun (WGS) entry which is preliminary data.</text>
</comment>
<evidence type="ECO:0000313" key="7">
    <source>
        <dbReference type="Proteomes" id="UP001273209"/>
    </source>
</evidence>
<evidence type="ECO:0000256" key="4">
    <source>
        <dbReference type="SAM" id="MobiDB-lite"/>
    </source>
</evidence>
<dbReference type="SUPFAM" id="SSF52540">
    <property type="entry name" value="P-loop containing nucleoside triphosphate hydrolases"/>
    <property type="match status" value="1"/>
</dbReference>
<dbReference type="PANTHER" id="PTHR24123:SF33">
    <property type="entry name" value="PROTEIN HOS4"/>
    <property type="match status" value="1"/>
</dbReference>
<dbReference type="Pfam" id="PF00023">
    <property type="entry name" value="Ank"/>
    <property type="match status" value="2"/>
</dbReference>
<keyword evidence="2 3" id="KW-0040">ANK repeat</keyword>
<evidence type="ECO:0000313" key="6">
    <source>
        <dbReference type="EMBL" id="KAK4076983.1"/>
    </source>
</evidence>
<sequence>MTANIYKGIGIHANNVQLGDTYVTKTEANDLEEFLALLFLIDASADLAKTIRLNGKRVAGTCEWILSRSEYEQWRGENALQILWLFGAPGIGKTAIACFLIENLEEQAASQPSIILIHHFCDYKDDGPRNSALGIIRCILYQLLKKQPHLFQWIKTKYQHRHERLPLVSNLDGLWAVFLQLLQNCDGKDVYILIDALDECDEASRIALSGLIAEIPVSVSVKVLITARSEVDIEGTAEIVGRHLRVDSGQINTDLAAFIDSRLVELKERRKTFPESLIHEIGNKVKNHAGGTFLWASLVFKDMFATRTSKAAARKLKHLPSDLPGIYKRNLDAIDEDDIEDAAFILRWTVVSKRPMNVTEMATAQVLAHEGWSMDTVPPAEYLEQYKDGFKACGHLIYYDPVNDTLNLIHRTAKDFLVEADCPPQYRVNAEAAGIDLIGTCWQYLTMWDVDQGTSFLLRNPQNTLIPRRLRCIDQRRYGFFNFAFDEVQDLEGEHRLSLCAAFVQSYRTINSLPLLRDFWLFHFARAGHVEGVLALISKHADVNVRCRALDDGLDATRLLLPQNLKARYHYFHAFGRLPPTLTVLQGAAERGYVEVCRALIERGAEVDAVGEADGESALHLAAESGHQSVVCLLLDKGALVDKLDIRGRNPLSKALYAGWDQIGVLLLARGANGFLEIPSRRNAKISIMKASHSYFSSDFWPRCTRQLETMLFGAAAGGCIESANHLLETGVTVKLRRYDSETALSVAVGSGHTAVAKLLAANGGNMRWRRKNTGETLLHLATARGHLDTVAWLAQVVPDLNARANCLRHRRIPGDPDLEVPTKILRDFYSIQNRVLSEMITPLQLAAILGHTEIYRVLIQAGADQSTSGYNGRNALDFAARYGRHENFVSINRLRGGNINDRDEGGWTALHYAATQGHSEMVLQLVRGGRADINALTHRGETALHLVAQLLPPDDGSERDSRLNLWLLSRNISSAGAMLVLLLEEGADVRAISSVDGNTALHFAAMQGNWPATEILLAYGANVHSINQHGEKPEDLTTADWVEAHRLGQWNRKAYKMTAQLLSGDPREKSSESTASSSTPTEAGVKCDSSRSFAPQ</sequence>
<gene>
    <name evidence="6" type="ORF">Triagg1_3950</name>
</gene>
<keyword evidence="7" id="KW-1185">Reference proteome</keyword>
<dbReference type="Gene3D" id="1.25.40.20">
    <property type="entry name" value="Ankyrin repeat-containing domain"/>
    <property type="match status" value="3"/>
</dbReference>
<dbReference type="PRINTS" id="PR01415">
    <property type="entry name" value="ANKYRIN"/>
</dbReference>
<organism evidence="6 7">
    <name type="scientific">Trichoderma aggressivum f. europaeum</name>
    <dbReference type="NCBI Taxonomy" id="173218"/>
    <lineage>
        <taxon>Eukaryota</taxon>
        <taxon>Fungi</taxon>
        <taxon>Dikarya</taxon>
        <taxon>Ascomycota</taxon>
        <taxon>Pezizomycotina</taxon>
        <taxon>Sordariomycetes</taxon>
        <taxon>Hypocreomycetidae</taxon>
        <taxon>Hypocreales</taxon>
        <taxon>Hypocreaceae</taxon>
        <taxon>Trichoderma</taxon>
    </lineage>
</organism>
<protein>
    <recommendedName>
        <fullName evidence="5">Nephrocystin 3-like N-terminal domain-containing protein</fullName>
    </recommendedName>
</protein>
<dbReference type="Gene3D" id="3.40.50.300">
    <property type="entry name" value="P-loop containing nucleotide triphosphate hydrolases"/>
    <property type="match status" value="1"/>
</dbReference>
<feature type="repeat" description="ANK" evidence="3">
    <location>
        <begin position="580"/>
        <end position="612"/>
    </location>
</feature>
<dbReference type="InterPro" id="IPR027417">
    <property type="entry name" value="P-loop_NTPase"/>
</dbReference>
<accession>A0AAE1IGD0</accession>
<feature type="repeat" description="ANK" evidence="3">
    <location>
        <begin position="774"/>
        <end position="806"/>
    </location>
</feature>
<feature type="region of interest" description="Disordered" evidence="4">
    <location>
        <begin position="1062"/>
        <end position="1097"/>
    </location>
</feature>
<name>A0AAE1IGD0_9HYPO</name>
<dbReference type="EMBL" id="JAWRVG010000012">
    <property type="protein sequence ID" value="KAK4076983.1"/>
    <property type="molecule type" value="Genomic_DNA"/>
</dbReference>
<dbReference type="RefSeq" id="XP_062756970.1">
    <property type="nucleotide sequence ID" value="XM_062898299.1"/>
</dbReference>
<dbReference type="PROSITE" id="PS50088">
    <property type="entry name" value="ANK_REPEAT"/>
    <property type="match status" value="7"/>
</dbReference>
<feature type="domain" description="Nephrocystin 3-like N-terminal" evidence="5">
    <location>
        <begin position="60"/>
        <end position="228"/>
    </location>
</feature>
<dbReference type="Proteomes" id="UP001273209">
    <property type="component" value="Unassembled WGS sequence"/>
</dbReference>
<feature type="repeat" description="ANK" evidence="3">
    <location>
        <begin position="740"/>
        <end position="772"/>
    </location>
</feature>
<keyword evidence="1" id="KW-0677">Repeat</keyword>
<dbReference type="InterPro" id="IPR036770">
    <property type="entry name" value="Ankyrin_rpt-contain_sf"/>
</dbReference>
<dbReference type="AlphaFoldDB" id="A0AAE1IGD0"/>
<evidence type="ECO:0000256" key="3">
    <source>
        <dbReference type="PROSITE-ProRule" id="PRU00023"/>
    </source>
</evidence>
<feature type="compositionally biased region" description="Low complexity" evidence="4">
    <location>
        <begin position="1073"/>
        <end position="1084"/>
    </location>
</feature>
<dbReference type="PROSITE" id="PS50297">
    <property type="entry name" value="ANK_REP_REGION"/>
    <property type="match status" value="4"/>
</dbReference>
<dbReference type="GeneID" id="87918204"/>
<dbReference type="Pfam" id="PF24883">
    <property type="entry name" value="NPHP3_N"/>
    <property type="match status" value="1"/>
</dbReference>
<dbReference type="InterPro" id="IPR002110">
    <property type="entry name" value="Ankyrin_rpt"/>
</dbReference>
<evidence type="ECO:0000256" key="2">
    <source>
        <dbReference type="ARBA" id="ARBA00023043"/>
    </source>
</evidence>
<dbReference type="SUPFAM" id="SSF48403">
    <property type="entry name" value="Ankyrin repeat"/>
    <property type="match status" value="2"/>
</dbReference>
<dbReference type="Pfam" id="PF13857">
    <property type="entry name" value="Ank_5"/>
    <property type="match status" value="1"/>
</dbReference>
<evidence type="ECO:0000256" key="1">
    <source>
        <dbReference type="ARBA" id="ARBA00022737"/>
    </source>
</evidence>
<reference evidence="6" key="1">
    <citation type="submission" date="2023-11" db="EMBL/GenBank/DDBJ databases">
        <title>The genome sequences of three competitors of mushroom-forming fungi.</title>
        <authorList>
            <person name="Beijen E."/>
            <person name="Ohm R.A."/>
        </authorList>
    </citation>
    <scope>NUCLEOTIDE SEQUENCE</scope>
    <source>
        <strain evidence="6">CBS 100526</strain>
    </source>
</reference>
<evidence type="ECO:0000259" key="5">
    <source>
        <dbReference type="Pfam" id="PF24883"/>
    </source>
</evidence>